<dbReference type="CDD" id="cd03357">
    <property type="entry name" value="LbH_MAT_GAT"/>
    <property type="match status" value="1"/>
</dbReference>
<protein>
    <recommendedName>
        <fullName evidence="3">Maltose/galactoside acetyltransferase domain-containing protein</fullName>
    </recommendedName>
</protein>
<keyword evidence="5" id="KW-1185">Reference proteome</keyword>
<keyword evidence="2" id="KW-0808">Transferase</keyword>
<proteinExistence type="inferred from homology"/>
<dbReference type="InterPro" id="IPR024688">
    <property type="entry name" value="Mac_dom"/>
</dbReference>
<dbReference type="Pfam" id="PF14602">
    <property type="entry name" value="Hexapep_2"/>
    <property type="match status" value="1"/>
</dbReference>
<evidence type="ECO:0000256" key="2">
    <source>
        <dbReference type="ARBA" id="ARBA00022679"/>
    </source>
</evidence>
<dbReference type="Gene3D" id="2.160.10.10">
    <property type="entry name" value="Hexapeptide repeat proteins"/>
    <property type="match status" value="1"/>
</dbReference>
<dbReference type="GO" id="GO:0008374">
    <property type="term" value="F:O-acyltransferase activity"/>
    <property type="evidence" value="ECO:0007669"/>
    <property type="project" value="TreeGrafter"/>
</dbReference>
<comment type="similarity">
    <text evidence="1">Belongs to the transferase hexapeptide repeat family.</text>
</comment>
<dbReference type="SUPFAM" id="SSF51161">
    <property type="entry name" value="Trimeric LpxA-like enzymes"/>
    <property type="match status" value="1"/>
</dbReference>
<evidence type="ECO:0000256" key="1">
    <source>
        <dbReference type="ARBA" id="ARBA00007274"/>
    </source>
</evidence>
<dbReference type="InterPro" id="IPR011004">
    <property type="entry name" value="Trimer_LpxA-like_sf"/>
</dbReference>
<organism evidence="4 5">
    <name type="scientific">Wallemia hederae</name>
    <dbReference type="NCBI Taxonomy" id="1540922"/>
    <lineage>
        <taxon>Eukaryota</taxon>
        <taxon>Fungi</taxon>
        <taxon>Dikarya</taxon>
        <taxon>Basidiomycota</taxon>
        <taxon>Wallemiomycotina</taxon>
        <taxon>Wallemiomycetes</taxon>
        <taxon>Wallemiales</taxon>
        <taxon>Wallemiaceae</taxon>
        <taxon>Wallemia</taxon>
    </lineage>
</organism>
<evidence type="ECO:0000259" key="3">
    <source>
        <dbReference type="Pfam" id="PF12464"/>
    </source>
</evidence>
<name>A0A4T0FUC9_9BASI</name>
<reference evidence="4 5" key="1">
    <citation type="submission" date="2019-03" db="EMBL/GenBank/DDBJ databases">
        <title>Sequencing 23 genomes of Wallemia ichthyophaga.</title>
        <authorList>
            <person name="Gostincar C."/>
        </authorList>
    </citation>
    <scope>NUCLEOTIDE SEQUENCE [LARGE SCALE GENOMIC DNA]</scope>
    <source>
        <strain evidence="4 5">EXF-5753</strain>
    </source>
</reference>
<gene>
    <name evidence="4" type="ORF">E3P99_00765</name>
</gene>
<comment type="caution">
    <text evidence="4">The sequence shown here is derived from an EMBL/GenBank/DDBJ whole genome shotgun (WGS) entry which is preliminary data.</text>
</comment>
<dbReference type="Proteomes" id="UP000310189">
    <property type="component" value="Unassembled WGS sequence"/>
</dbReference>
<feature type="domain" description="Maltose/galactoside acetyltransferase" evidence="3">
    <location>
        <begin position="12"/>
        <end position="48"/>
    </location>
</feature>
<dbReference type="InterPro" id="IPR051159">
    <property type="entry name" value="Hexapeptide_acetyltransf"/>
</dbReference>
<dbReference type="PANTHER" id="PTHR23416">
    <property type="entry name" value="SIALIC ACID SYNTHASE-RELATED"/>
    <property type="match status" value="1"/>
</dbReference>
<dbReference type="OrthoDB" id="25818at2759"/>
<evidence type="ECO:0000313" key="4">
    <source>
        <dbReference type="EMBL" id="TIA92171.1"/>
    </source>
</evidence>
<dbReference type="EMBL" id="SPNW01000008">
    <property type="protein sequence ID" value="TIA92171.1"/>
    <property type="molecule type" value="Genomic_DNA"/>
</dbReference>
<dbReference type="InterPro" id="IPR001451">
    <property type="entry name" value="Hexapep"/>
</dbReference>
<evidence type="ECO:0000313" key="5">
    <source>
        <dbReference type="Proteomes" id="UP000310189"/>
    </source>
</evidence>
<dbReference type="GO" id="GO:0016407">
    <property type="term" value="F:acetyltransferase activity"/>
    <property type="evidence" value="ECO:0007669"/>
    <property type="project" value="InterPro"/>
</dbReference>
<dbReference type="PANTHER" id="PTHR23416:SF23">
    <property type="entry name" value="ACETYLTRANSFERASE C18B11.09C-RELATED"/>
    <property type="match status" value="1"/>
</dbReference>
<dbReference type="Pfam" id="PF12464">
    <property type="entry name" value="Mac"/>
    <property type="match status" value="1"/>
</dbReference>
<dbReference type="AlphaFoldDB" id="A0A4T0FUC9"/>
<sequence length="220" mass="24024">MSVEKDSPEIAKMLAGEPYLALIDPVMLKLKARARNLQYKLNNYPPSLYKDGITPEETFGGVDGKKYEVIAELFDVSLEKAKKLAIEPPFYCDHGVFIEFKGSFYCNYNTTILDCAKVTIGDRVAFGPNVSIYAATHSTEVEERLEDLERAYPVEIGDDVWIGGSVTIVCSAKGTRIGNGCTVAAGTTLWGTFPDNVVIAGNPPKIIKHLKPASEAAAER</sequence>
<accession>A0A4T0FUC9</accession>